<reference evidence="1 2" key="1">
    <citation type="journal article" date="2023" name="Sci. Data">
        <title>Genome assembly of the Korean intertidal mud-creeper Batillaria attramentaria.</title>
        <authorList>
            <person name="Patra A.K."/>
            <person name="Ho P.T."/>
            <person name="Jun S."/>
            <person name="Lee S.J."/>
            <person name="Kim Y."/>
            <person name="Won Y.J."/>
        </authorList>
    </citation>
    <scope>NUCLEOTIDE SEQUENCE [LARGE SCALE GENOMIC DNA]</scope>
    <source>
        <strain evidence="1">Wonlab-2016</strain>
    </source>
</reference>
<gene>
    <name evidence="1" type="ORF">BaRGS_00012051</name>
</gene>
<keyword evidence="2" id="KW-1185">Reference proteome</keyword>
<dbReference type="AlphaFoldDB" id="A0ABD0LBV1"/>
<comment type="caution">
    <text evidence="1">The sequence shown here is derived from an EMBL/GenBank/DDBJ whole genome shotgun (WGS) entry which is preliminary data.</text>
</comment>
<dbReference type="EMBL" id="JACVVK020000065">
    <property type="protein sequence ID" value="KAK7496644.1"/>
    <property type="molecule type" value="Genomic_DNA"/>
</dbReference>
<name>A0ABD0LBV1_9CAEN</name>
<evidence type="ECO:0000313" key="2">
    <source>
        <dbReference type="Proteomes" id="UP001519460"/>
    </source>
</evidence>
<evidence type="ECO:0000313" key="1">
    <source>
        <dbReference type="EMBL" id="KAK7496644.1"/>
    </source>
</evidence>
<dbReference type="Proteomes" id="UP001519460">
    <property type="component" value="Unassembled WGS sequence"/>
</dbReference>
<accession>A0ABD0LBV1</accession>
<proteinExistence type="predicted"/>
<organism evidence="1 2">
    <name type="scientific">Batillaria attramentaria</name>
    <dbReference type="NCBI Taxonomy" id="370345"/>
    <lineage>
        <taxon>Eukaryota</taxon>
        <taxon>Metazoa</taxon>
        <taxon>Spiralia</taxon>
        <taxon>Lophotrochozoa</taxon>
        <taxon>Mollusca</taxon>
        <taxon>Gastropoda</taxon>
        <taxon>Caenogastropoda</taxon>
        <taxon>Sorbeoconcha</taxon>
        <taxon>Cerithioidea</taxon>
        <taxon>Batillariidae</taxon>
        <taxon>Batillaria</taxon>
    </lineage>
</organism>
<sequence>MPGIHRVTYVAIEEEGGLSSAEPSDKPHRKTWVDDFNIQKKTNLEYRLASPPEIASRGGDVKQVSAWTRTRRRLRRSGLA</sequence>
<protein>
    <submittedName>
        <fullName evidence="1">Uncharacterized protein</fullName>
    </submittedName>
</protein>